<accession>A0A3S5C2G5</accession>
<sequence>MTPSSIPISLPAPSSFATTSCLSARGLSSLPRSTGHGGQFHGLPFDMGPPPPRQTKTLASMRERLRAKRLMKEAERQRLGLTQLGIGSGCLGVGSGSSLPGSQTPMPASGDCPGYFMHTNQTASVSTASSPGSASIFPTANGASNSGVGGGSVLSSGQIFTQTLFTSTSGAGLQIESGGYCPLSDSHEASGSSTPRHQQASPAPGSFHPGLPTPSLISPLPGRA</sequence>
<proteinExistence type="predicted"/>
<feature type="non-terminal residue" evidence="2">
    <location>
        <position position="224"/>
    </location>
</feature>
<comment type="caution">
    <text evidence="2">The sequence shown here is derived from an EMBL/GenBank/DDBJ whole genome shotgun (WGS) entry which is preliminary data.</text>
</comment>
<evidence type="ECO:0000313" key="2">
    <source>
        <dbReference type="EMBL" id="VEL31048.1"/>
    </source>
</evidence>
<feature type="region of interest" description="Disordered" evidence="1">
    <location>
        <begin position="182"/>
        <end position="224"/>
    </location>
</feature>
<evidence type="ECO:0000313" key="3">
    <source>
        <dbReference type="Proteomes" id="UP000784294"/>
    </source>
</evidence>
<protein>
    <submittedName>
        <fullName evidence="2">Uncharacterized protein</fullName>
    </submittedName>
</protein>
<dbReference type="AlphaFoldDB" id="A0A3S5C2G5"/>
<dbReference type="OrthoDB" id="9348951at2759"/>
<dbReference type="EMBL" id="CAAALY010118011">
    <property type="protein sequence ID" value="VEL31048.1"/>
    <property type="molecule type" value="Genomic_DNA"/>
</dbReference>
<keyword evidence="3" id="KW-1185">Reference proteome</keyword>
<dbReference type="Proteomes" id="UP000784294">
    <property type="component" value="Unassembled WGS sequence"/>
</dbReference>
<organism evidence="2 3">
    <name type="scientific">Protopolystoma xenopodis</name>
    <dbReference type="NCBI Taxonomy" id="117903"/>
    <lineage>
        <taxon>Eukaryota</taxon>
        <taxon>Metazoa</taxon>
        <taxon>Spiralia</taxon>
        <taxon>Lophotrochozoa</taxon>
        <taxon>Platyhelminthes</taxon>
        <taxon>Monogenea</taxon>
        <taxon>Polyopisthocotylea</taxon>
        <taxon>Polystomatidea</taxon>
        <taxon>Polystomatidae</taxon>
        <taxon>Protopolystoma</taxon>
    </lineage>
</organism>
<feature type="region of interest" description="Disordered" evidence="1">
    <location>
        <begin position="28"/>
        <end position="54"/>
    </location>
</feature>
<feature type="compositionally biased region" description="Polar residues" evidence="1">
    <location>
        <begin position="189"/>
        <end position="201"/>
    </location>
</feature>
<reference evidence="2" key="1">
    <citation type="submission" date="2018-11" db="EMBL/GenBank/DDBJ databases">
        <authorList>
            <consortium name="Pathogen Informatics"/>
        </authorList>
    </citation>
    <scope>NUCLEOTIDE SEQUENCE</scope>
</reference>
<name>A0A3S5C2G5_9PLAT</name>
<evidence type="ECO:0000256" key="1">
    <source>
        <dbReference type="SAM" id="MobiDB-lite"/>
    </source>
</evidence>
<gene>
    <name evidence="2" type="ORF">PXEA_LOCUS24488</name>
</gene>